<keyword evidence="7" id="KW-1185">Reference proteome</keyword>
<evidence type="ECO:0000256" key="4">
    <source>
        <dbReference type="SAM" id="SignalP"/>
    </source>
</evidence>
<dbReference type="Proteomes" id="UP000474802">
    <property type="component" value="Unassembled WGS sequence"/>
</dbReference>
<dbReference type="SUPFAM" id="SSF50998">
    <property type="entry name" value="Quinoprotein alcohol dehydrogenase-like"/>
    <property type="match status" value="1"/>
</dbReference>
<name>A0A6M1SJ31_9HYPH</name>
<reference evidence="6 7" key="1">
    <citation type="submission" date="2020-02" db="EMBL/GenBank/DDBJ databases">
        <authorList>
            <person name="Khan S.A."/>
            <person name="Jeon C.O."/>
            <person name="Chun B.H."/>
        </authorList>
    </citation>
    <scope>NUCLEOTIDE SEQUENCE [LARGE SCALE GENOMIC DNA]</scope>
    <source>
        <strain evidence="6 7">H239</strain>
    </source>
</reference>
<accession>A0A6M1SJ31</accession>
<evidence type="ECO:0000256" key="1">
    <source>
        <dbReference type="ARBA" id="ARBA00001931"/>
    </source>
</evidence>
<feature type="domain" description="Pyrrolo-quinoline quinone repeat" evidence="5">
    <location>
        <begin position="46"/>
        <end position="370"/>
    </location>
</feature>
<comment type="similarity">
    <text evidence="2">Belongs to the bacterial PQQ dehydrogenase family.</text>
</comment>
<feature type="chain" id="PRO_5026818397" evidence="4">
    <location>
        <begin position="24"/>
        <end position="590"/>
    </location>
</feature>
<dbReference type="EMBL" id="JAALFG010000001">
    <property type="protein sequence ID" value="NGP17218.1"/>
    <property type="molecule type" value="Genomic_DNA"/>
</dbReference>
<protein>
    <submittedName>
        <fullName evidence="6">PQQ-binding-like beta-propeller repeat protein</fullName>
    </submittedName>
</protein>
<dbReference type="Pfam" id="PF01011">
    <property type="entry name" value="PQQ"/>
    <property type="match status" value="2"/>
</dbReference>
<dbReference type="PANTHER" id="PTHR32303">
    <property type="entry name" value="QUINOPROTEIN ALCOHOL DEHYDROGENASE (CYTOCHROME C)"/>
    <property type="match status" value="1"/>
</dbReference>
<keyword evidence="4" id="KW-0732">Signal</keyword>
<sequence length="590" mass="63781">MKATLSVLLASVAMLSLSSAAQAQVDINAMEMVTDEILANPADGDWPSYGRDVMNYRYSPLDQINKDNVKQLSLVWGRALEPGNLQSAPLEFGGVMFIASPGDVVQAIDAATGQLVWEYRRTLPDRETLNSLGENKRGIALYEDKIYMVSWDNFIVALDAKTGQVAWESDRGGGSDLISNTTGPIVADGVVVAGSTCQYSEFGCYVTGHDAATGEELWRNTFIPKAGEEGDDTWGDSTEDQRWMTGAWGQMTYDPVTDLVFYGSTGAGPAAEFQRNTVGGTLYGSNTRFAVKPKTGEIVWRHQVLPRDNWDQECTYEMIPVDINSAPAEDMEGLLALGTAEPGEKRVLTGVPCKTGVMWQFDAETGEFIYARDTVSENLIDNVDETGLVTINEAAIPTEVDTPTFMCPTYLGGRDWPPTAFNPETKVMFVPLTNMCANVSVLDQEPTGLDVYNTELEYELPEGVTNAGRIDAINVETGKTVWSWTDITPVYAPIVSTAGGLIFVGGSDRKFKAIDQDTGEVVWSTTLPSRATGHPISYEVDGRQFIAIPAGGPGYASLFMEASGTTADTASGSNAVYVFALPEAEEVASN</sequence>
<evidence type="ECO:0000313" key="7">
    <source>
        <dbReference type="Proteomes" id="UP000474802"/>
    </source>
</evidence>
<comment type="cofactor">
    <cofactor evidence="1">
        <name>pyrroloquinoline quinone</name>
        <dbReference type="ChEBI" id="CHEBI:58442"/>
    </cofactor>
</comment>
<feature type="domain" description="Pyrrolo-quinoline quinone repeat" evidence="5">
    <location>
        <begin position="450"/>
        <end position="546"/>
    </location>
</feature>
<proteinExistence type="inferred from homology"/>
<dbReference type="SMART" id="SM00564">
    <property type="entry name" value="PQQ"/>
    <property type="match status" value="6"/>
</dbReference>
<dbReference type="AlphaFoldDB" id="A0A6M1SJ31"/>
<gene>
    <name evidence="6" type="ORF">G5575_05565</name>
</gene>
<dbReference type="RefSeq" id="WP_164533423.1">
    <property type="nucleotide sequence ID" value="NZ_JAALFG010000001.1"/>
</dbReference>
<dbReference type="GO" id="GO:0016491">
    <property type="term" value="F:oxidoreductase activity"/>
    <property type="evidence" value="ECO:0007669"/>
    <property type="project" value="UniProtKB-KW"/>
</dbReference>
<dbReference type="PANTHER" id="PTHR32303:SF4">
    <property type="entry name" value="QUINOPROTEIN GLUCOSE DEHYDROGENASE"/>
    <property type="match status" value="1"/>
</dbReference>
<dbReference type="InterPro" id="IPR011047">
    <property type="entry name" value="Quinoprotein_ADH-like_sf"/>
</dbReference>
<keyword evidence="3" id="KW-0560">Oxidoreductase</keyword>
<dbReference type="InterPro" id="IPR002372">
    <property type="entry name" value="PQQ_rpt_dom"/>
</dbReference>
<evidence type="ECO:0000256" key="3">
    <source>
        <dbReference type="ARBA" id="ARBA00023002"/>
    </source>
</evidence>
<organism evidence="6 7">
    <name type="scientific">Devosia aurantiaca</name>
    <dbReference type="NCBI Taxonomy" id="2714858"/>
    <lineage>
        <taxon>Bacteria</taxon>
        <taxon>Pseudomonadati</taxon>
        <taxon>Pseudomonadota</taxon>
        <taxon>Alphaproteobacteria</taxon>
        <taxon>Hyphomicrobiales</taxon>
        <taxon>Devosiaceae</taxon>
        <taxon>Devosia</taxon>
    </lineage>
</organism>
<comment type="caution">
    <text evidence="6">The sequence shown here is derived from an EMBL/GenBank/DDBJ whole genome shotgun (WGS) entry which is preliminary data.</text>
</comment>
<dbReference type="Gene3D" id="2.140.10.10">
    <property type="entry name" value="Quinoprotein alcohol dehydrogenase-like superfamily"/>
    <property type="match status" value="1"/>
</dbReference>
<reference evidence="6 7" key="2">
    <citation type="submission" date="2020-03" db="EMBL/GenBank/DDBJ databases">
        <title>Devosia chinhatensis sp. nov., isolated from a hexachlorocyclohexane (HCH) dump site in India.</title>
        <authorList>
            <person name="Kumar M."/>
            <person name="Lal R."/>
        </authorList>
    </citation>
    <scope>NUCLEOTIDE SEQUENCE [LARGE SCALE GENOMIC DNA]</scope>
    <source>
        <strain evidence="6 7">H239</strain>
    </source>
</reference>
<feature type="signal peptide" evidence="4">
    <location>
        <begin position="1"/>
        <end position="23"/>
    </location>
</feature>
<evidence type="ECO:0000256" key="2">
    <source>
        <dbReference type="ARBA" id="ARBA00008156"/>
    </source>
</evidence>
<evidence type="ECO:0000313" key="6">
    <source>
        <dbReference type="EMBL" id="NGP17218.1"/>
    </source>
</evidence>
<evidence type="ECO:0000259" key="5">
    <source>
        <dbReference type="Pfam" id="PF01011"/>
    </source>
</evidence>
<dbReference type="InterPro" id="IPR018391">
    <property type="entry name" value="PQQ_b-propeller_rpt"/>
</dbReference>